<sequence>MRLSSVVGDTRRRPIATDHARCSEAHLDCPCAGDAAVHARHAGEPRPGAEGMVDCPECGEPSSLVRIATWGHCRVCRTADSRATQPLRW</sequence>
<comment type="caution">
    <text evidence="1">The sequence shown here is derived from an EMBL/GenBank/DDBJ whole genome shotgun (WGS) entry which is preliminary data.</text>
</comment>
<protein>
    <submittedName>
        <fullName evidence="1">Uncharacterized protein</fullName>
    </submittedName>
</protein>
<reference evidence="1 2" key="1">
    <citation type="submission" date="2014-07" db="EMBL/GenBank/DDBJ databases">
        <title>Biosystematic studies on Modestobacter strains isolated from extreme hyper-arid desert soil and from historic building.</title>
        <authorList>
            <person name="Bukarasam K."/>
            <person name="Bull A."/>
            <person name="Girard G."/>
            <person name="van Wezel G."/>
            <person name="Goodfellow M."/>
        </authorList>
    </citation>
    <scope>NUCLEOTIDE SEQUENCE [LARGE SCALE GENOMIC DNA]</scope>
    <source>
        <strain evidence="1 2">KNN45-2b</strain>
    </source>
</reference>
<name>A0A098YAC6_9ACTN</name>
<gene>
    <name evidence="1" type="ORF">IN07_10775</name>
</gene>
<dbReference type="Proteomes" id="UP000029713">
    <property type="component" value="Unassembled WGS sequence"/>
</dbReference>
<accession>A0A098YAC6</accession>
<keyword evidence="2" id="KW-1185">Reference proteome</keyword>
<evidence type="ECO:0000313" key="1">
    <source>
        <dbReference type="EMBL" id="KGH46726.1"/>
    </source>
</evidence>
<dbReference type="AlphaFoldDB" id="A0A098YAC6"/>
<dbReference type="EMBL" id="JPMX01000042">
    <property type="protein sequence ID" value="KGH46726.1"/>
    <property type="molecule type" value="Genomic_DNA"/>
</dbReference>
<evidence type="ECO:0000313" key="2">
    <source>
        <dbReference type="Proteomes" id="UP000029713"/>
    </source>
</evidence>
<dbReference type="STRING" id="1522368.IN07_10775"/>
<proteinExistence type="predicted"/>
<organism evidence="1 2">
    <name type="scientific">Modestobacter caceresii</name>
    <dbReference type="NCBI Taxonomy" id="1522368"/>
    <lineage>
        <taxon>Bacteria</taxon>
        <taxon>Bacillati</taxon>
        <taxon>Actinomycetota</taxon>
        <taxon>Actinomycetes</taxon>
        <taxon>Geodermatophilales</taxon>
        <taxon>Geodermatophilaceae</taxon>
        <taxon>Modestobacter</taxon>
    </lineage>
</organism>